<dbReference type="EMBL" id="CM017321">
    <property type="protein sequence ID" value="KAE7997420.1"/>
    <property type="molecule type" value="Genomic_DNA"/>
</dbReference>
<evidence type="ECO:0000313" key="2">
    <source>
        <dbReference type="EMBL" id="KAE7997420.1"/>
    </source>
</evidence>
<accession>A0A5N6QGY7</accession>
<feature type="compositionally biased region" description="Basic and acidic residues" evidence="1">
    <location>
        <begin position="124"/>
        <end position="134"/>
    </location>
</feature>
<organism evidence="2 3">
    <name type="scientific">Carpinus fangiana</name>
    <dbReference type="NCBI Taxonomy" id="176857"/>
    <lineage>
        <taxon>Eukaryota</taxon>
        <taxon>Viridiplantae</taxon>
        <taxon>Streptophyta</taxon>
        <taxon>Embryophyta</taxon>
        <taxon>Tracheophyta</taxon>
        <taxon>Spermatophyta</taxon>
        <taxon>Magnoliopsida</taxon>
        <taxon>eudicotyledons</taxon>
        <taxon>Gunneridae</taxon>
        <taxon>Pentapetalae</taxon>
        <taxon>rosids</taxon>
        <taxon>fabids</taxon>
        <taxon>Fagales</taxon>
        <taxon>Betulaceae</taxon>
        <taxon>Carpinus</taxon>
    </lineage>
</organism>
<sequence>MGYSCEGWCRIRWMNVRASEDVLDLRTGRIGGVPVSVGRTIRVGAVGVDATDHGHDEDHELGLLSCEEGVYVSLATQVELGLGVQDGAGEAQAAELSHDGKADQAPMAGNEDIRRLVAAEQRSCCERERSEQKQGGRRRRTILGDER</sequence>
<protein>
    <submittedName>
        <fullName evidence="2">Uncharacterized protein</fullName>
    </submittedName>
</protein>
<reference evidence="2 3" key="1">
    <citation type="submission" date="2019-06" db="EMBL/GenBank/DDBJ databases">
        <title>A chromosomal-level reference genome of Carpinus fangiana (Coryloideae, Betulaceae).</title>
        <authorList>
            <person name="Yang X."/>
            <person name="Wang Z."/>
            <person name="Zhang L."/>
            <person name="Hao G."/>
            <person name="Liu J."/>
            <person name="Yang Y."/>
        </authorList>
    </citation>
    <scope>NUCLEOTIDE SEQUENCE [LARGE SCALE GENOMIC DNA]</scope>
    <source>
        <strain evidence="2">Cfa_2016G</strain>
        <tissue evidence="2">Leaf</tissue>
    </source>
</reference>
<name>A0A5N6QGY7_9ROSI</name>
<evidence type="ECO:0000313" key="3">
    <source>
        <dbReference type="Proteomes" id="UP000327013"/>
    </source>
</evidence>
<feature type="region of interest" description="Disordered" evidence="1">
    <location>
        <begin position="91"/>
        <end position="111"/>
    </location>
</feature>
<proteinExistence type="predicted"/>
<dbReference type="Proteomes" id="UP000327013">
    <property type="component" value="Chromosome 1"/>
</dbReference>
<dbReference type="AlphaFoldDB" id="A0A5N6QGY7"/>
<evidence type="ECO:0000256" key="1">
    <source>
        <dbReference type="SAM" id="MobiDB-lite"/>
    </source>
</evidence>
<keyword evidence="3" id="KW-1185">Reference proteome</keyword>
<gene>
    <name evidence="2" type="ORF">FH972_002059</name>
</gene>
<feature type="region of interest" description="Disordered" evidence="1">
    <location>
        <begin position="124"/>
        <end position="147"/>
    </location>
</feature>